<organism evidence="5 6">
    <name type="scientific">Rhizoctonia solani</name>
    <dbReference type="NCBI Taxonomy" id="456999"/>
    <lineage>
        <taxon>Eukaryota</taxon>
        <taxon>Fungi</taxon>
        <taxon>Dikarya</taxon>
        <taxon>Basidiomycota</taxon>
        <taxon>Agaricomycotina</taxon>
        <taxon>Agaricomycetes</taxon>
        <taxon>Cantharellales</taxon>
        <taxon>Ceratobasidiaceae</taxon>
        <taxon>Rhizoctonia</taxon>
    </lineage>
</organism>
<evidence type="ECO:0000259" key="4">
    <source>
        <dbReference type="PROSITE" id="PS51752"/>
    </source>
</evidence>
<gene>
    <name evidence="5" type="ORF">RDB_LOCUS169587</name>
</gene>
<dbReference type="PANTHER" id="PTHR33589:SF3">
    <property type="entry name" value="ZYMOGEN GRANULE MEMBRANE PROTEIN 16-LIKE"/>
    <property type="match status" value="1"/>
</dbReference>
<feature type="region of interest" description="Disordered" evidence="3">
    <location>
        <begin position="1"/>
        <end position="24"/>
    </location>
</feature>
<dbReference type="AlphaFoldDB" id="A0A8H3DKF6"/>
<evidence type="ECO:0000313" key="5">
    <source>
        <dbReference type="EMBL" id="CAE6532005.1"/>
    </source>
</evidence>
<evidence type="ECO:0000256" key="1">
    <source>
        <dbReference type="ARBA" id="ARBA00022729"/>
    </source>
</evidence>
<dbReference type="InterPro" id="IPR052321">
    <property type="entry name" value="PolyBind_ProtTraffic"/>
</dbReference>
<keyword evidence="1" id="KW-0732">Signal</keyword>
<dbReference type="GO" id="GO:0030246">
    <property type="term" value="F:carbohydrate binding"/>
    <property type="evidence" value="ECO:0007669"/>
    <property type="project" value="UniProtKB-KW"/>
</dbReference>
<dbReference type="SUPFAM" id="SSF51101">
    <property type="entry name" value="Mannose-binding lectins"/>
    <property type="match status" value="2"/>
</dbReference>
<dbReference type="PANTHER" id="PTHR33589">
    <property type="entry name" value="OS11G0524900 PROTEIN"/>
    <property type="match status" value="1"/>
</dbReference>
<feature type="domain" description="Jacalin-type lectin" evidence="4">
    <location>
        <begin position="414"/>
        <end position="556"/>
    </location>
</feature>
<comment type="caution">
    <text evidence="5">The sequence shown here is derived from an EMBL/GenBank/DDBJ whole genome shotgun (WGS) entry which is preliminary data.</text>
</comment>
<dbReference type="Pfam" id="PF01419">
    <property type="entry name" value="Jacalin"/>
    <property type="match status" value="2"/>
</dbReference>
<protein>
    <recommendedName>
        <fullName evidence="4">Jacalin-type lectin domain-containing protein</fullName>
    </recommendedName>
</protein>
<dbReference type="InterPro" id="IPR054586">
    <property type="entry name" value="MACPF_1_fungal"/>
</dbReference>
<sequence>MPEINPRHVTQVNDNNHNVHPPEQGQDLDILASTSLKNSQDKDALLGNIGYLCGIRVDNNDGPQSTTRRVARYVGDELPFVQEMNDFLTETVTTKTERETNYVHHGWSIDAASTISPWISSRIAARNRRNADGAEIEAALEKPTVFTKFEAIYRALHKWGDVVPLDIEMGASLVYTDLEANISKLPDTATWNEIHSLSASRTARTTRQEGTDCSYWEKGVWPHTIVSPVHWRQTRIREVVATTRLLPAELQDQISRLYAQRLSYAPVIAHGDDSCKTCDGTPHASKSVSRVIVHAVNYIRSITFLYADESSSKHEGSNTASSEHEFVLTDGEYITEVLIWKGDWIYGLQFVTNFGRCSFHFGGGWGTPTVARNKGGVLVGAASLIKSDATVLRLHDIQGIWRRDILDTVPKENDVFSEYFGSNGAGKPFNDRAIVRNSDMTISKINIQCGSLIDGIQLIYTDPVGDGSSEYQTDRHGGNRGGQIQFILEMGENITGVSGKYDDDYITQLIFATDKGRTSEVFGGGATPKKSYSFTFSSPKDTRGTRMRLQYVCGKR</sequence>
<dbReference type="Proteomes" id="UP000663853">
    <property type="component" value="Unassembled WGS sequence"/>
</dbReference>
<feature type="compositionally biased region" description="Polar residues" evidence="3">
    <location>
        <begin position="8"/>
        <end position="18"/>
    </location>
</feature>
<dbReference type="Pfam" id="PF22693">
    <property type="entry name" value="MACPF_1"/>
    <property type="match status" value="1"/>
</dbReference>
<keyword evidence="2" id="KW-0430">Lectin</keyword>
<dbReference type="PROSITE" id="PS51752">
    <property type="entry name" value="JACALIN_LECTIN"/>
    <property type="match status" value="2"/>
</dbReference>
<feature type="domain" description="Jacalin-type lectin" evidence="4">
    <location>
        <begin position="262"/>
        <end position="403"/>
    </location>
</feature>
<evidence type="ECO:0000313" key="6">
    <source>
        <dbReference type="Proteomes" id="UP000663853"/>
    </source>
</evidence>
<reference evidence="5" key="1">
    <citation type="submission" date="2021-01" db="EMBL/GenBank/DDBJ databases">
        <authorList>
            <person name="Kaushik A."/>
        </authorList>
    </citation>
    <scope>NUCLEOTIDE SEQUENCE</scope>
    <source>
        <strain evidence="5">AG6-10EEA</strain>
    </source>
</reference>
<evidence type="ECO:0000256" key="2">
    <source>
        <dbReference type="ARBA" id="ARBA00022734"/>
    </source>
</evidence>
<dbReference type="SMART" id="SM00915">
    <property type="entry name" value="Jacalin"/>
    <property type="match status" value="2"/>
</dbReference>
<dbReference type="InterPro" id="IPR001229">
    <property type="entry name" value="Jacalin-like_lectin_dom"/>
</dbReference>
<dbReference type="InterPro" id="IPR036404">
    <property type="entry name" value="Jacalin-like_lectin_dom_sf"/>
</dbReference>
<accession>A0A8H3DKF6</accession>
<name>A0A8H3DKF6_9AGAM</name>
<dbReference type="EMBL" id="CAJMXA010004030">
    <property type="protein sequence ID" value="CAE6532005.1"/>
    <property type="molecule type" value="Genomic_DNA"/>
</dbReference>
<proteinExistence type="predicted"/>
<evidence type="ECO:0000256" key="3">
    <source>
        <dbReference type="SAM" id="MobiDB-lite"/>
    </source>
</evidence>
<dbReference type="Gene3D" id="2.100.10.30">
    <property type="entry name" value="Jacalin-like lectin domain"/>
    <property type="match status" value="2"/>
</dbReference>